<accession>A0A077PLA5</accession>
<organism evidence="10 11">
    <name type="scientific">Xenorhabdus bovienii str. kraussei Quebec</name>
    <dbReference type="NCBI Taxonomy" id="1398203"/>
    <lineage>
        <taxon>Bacteria</taxon>
        <taxon>Pseudomonadati</taxon>
        <taxon>Pseudomonadota</taxon>
        <taxon>Gammaproteobacteria</taxon>
        <taxon>Enterobacterales</taxon>
        <taxon>Morganellaceae</taxon>
        <taxon>Xenorhabdus</taxon>
    </lineage>
</organism>
<evidence type="ECO:0000256" key="1">
    <source>
        <dbReference type="ARBA" id="ARBA00004651"/>
    </source>
</evidence>
<keyword evidence="8 9" id="KW-0472">Membrane</keyword>
<keyword evidence="5 9" id="KW-0812">Transmembrane</keyword>
<evidence type="ECO:0000256" key="2">
    <source>
        <dbReference type="ARBA" id="ARBA00006148"/>
    </source>
</evidence>
<dbReference type="Pfam" id="PF00375">
    <property type="entry name" value="SDF"/>
    <property type="match status" value="1"/>
</dbReference>
<dbReference type="InterPro" id="IPR018107">
    <property type="entry name" value="Na-dicarboxylate_symporter_CS"/>
</dbReference>
<dbReference type="EMBL" id="CBSY010000232">
    <property type="protein sequence ID" value="CDH21456.1"/>
    <property type="molecule type" value="Genomic_DNA"/>
</dbReference>
<evidence type="ECO:0000256" key="9">
    <source>
        <dbReference type="HAMAP-Rule" id="MF_01300"/>
    </source>
</evidence>
<comment type="caution">
    <text evidence="10">The sequence shown here is derived from an EMBL/GenBank/DDBJ whole genome shotgun (WGS) entry which is preliminary data.</text>
</comment>
<evidence type="ECO:0000256" key="6">
    <source>
        <dbReference type="ARBA" id="ARBA00022847"/>
    </source>
</evidence>
<proteinExistence type="inferred from homology"/>
<dbReference type="Gene3D" id="1.10.3860.10">
    <property type="entry name" value="Sodium:dicarboxylate symporter"/>
    <property type="match status" value="1"/>
</dbReference>
<dbReference type="GO" id="GO:0070778">
    <property type="term" value="P:L-aspartate transmembrane transport"/>
    <property type="evidence" value="ECO:0007669"/>
    <property type="project" value="TreeGrafter"/>
</dbReference>
<feature type="transmembrane region" description="Helical" evidence="9">
    <location>
        <begin position="351"/>
        <end position="378"/>
    </location>
</feature>
<keyword evidence="4 9" id="KW-1003">Cell membrane</keyword>
<feature type="transmembrane region" description="Helical" evidence="9">
    <location>
        <begin position="52"/>
        <end position="72"/>
    </location>
</feature>
<dbReference type="GO" id="GO:0015366">
    <property type="term" value="F:malate:proton symporter activity"/>
    <property type="evidence" value="ECO:0007669"/>
    <property type="project" value="TreeGrafter"/>
</dbReference>
<evidence type="ECO:0000313" key="11">
    <source>
        <dbReference type="Proteomes" id="UP000028500"/>
    </source>
</evidence>
<dbReference type="GO" id="GO:0015141">
    <property type="term" value="F:succinate transmembrane transporter activity"/>
    <property type="evidence" value="ECO:0007669"/>
    <property type="project" value="TreeGrafter"/>
</dbReference>
<dbReference type="HAMAP" id="MF_01300">
    <property type="entry name" value="C4_dicarb_transport"/>
    <property type="match status" value="1"/>
</dbReference>
<gene>
    <name evidence="9 10" type="primary">dctA</name>
    <name evidence="10" type="ORF">XBKQ1_430019</name>
</gene>
<feature type="transmembrane region" description="Helical" evidence="9">
    <location>
        <begin position="224"/>
        <end position="247"/>
    </location>
</feature>
<evidence type="ECO:0000256" key="8">
    <source>
        <dbReference type="ARBA" id="ARBA00023136"/>
    </source>
</evidence>
<keyword evidence="6 9" id="KW-0769">Symport</keyword>
<comment type="function">
    <text evidence="9">Responsible for the transport of dicarboxylates such as succinate, fumarate, and malate across the membrane.</text>
</comment>
<dbReference type="PANTHER" id="PTHR42865">
    <property type="entry name" value="PROTON/GLUTAMATE-ASPARTATE SYMPORTER"/>
    <property type="match status" value="1"/>
</dbReference>
<feature type="transmembrane region" description="Helical" evidence="9">
    <location>
        <begin position="84"/>
        <end position="104"/>
    </location>
</feature>
<dbReference type="SUPFAM" id="SSF118215">
    <property type="entry name" value="Proton glutamate symport protein"/>
    <property type="match status" value="1"/>
</dbReference>
<dbReference type="InterPro" id="IPR001991">
    <property type="entry name" value="Na-dicarboxylate_symporter"/>
</dbReference>
<dbReference type="AlphaFoldDB" id="A0A077PLA5"/>
<comment type="subcellular location">
    <subcellularLocation>
        <location evidence="1 9">Cell membrane</location>
        <topology evidence="1 9">Multi-pass membrane protein</topology>
    </subcellularLocation>
</comment>
<feature type="transmembrane region" description="Helical" evidence="9">
    <location>
        <begin position="312"/>
        <end position="331"/>
    </location>
</feature>
<feature type="transmembrane region" description="Helical" evidence="9">
    <location>
        <begin position="155"/>
        <end position="173"/>
    </location>
</feature>
<name>A0A077PLA5_XENBV</name>
<dbReference type="RefSeq" id="WP_038244088.1">
    <property type="nucleotide sequence ID" value="NZ_CAWLZI010000041.1"/>
</dbReference>
<dbReference type="PRINTS" id="PR00173">
    <property type="entry name" value="EDTRNSPORT"/>
</dbReference>
<feature type="transmembrane region" description="Helical" evidence="9">
    <location>
        <begin position="194"/>
        <end position="218"/>
    </location>
</feature>
<dbReference type="GO" id="GO:0015138">
    <property type="term" value="F:fumarate transmembrane transporter activity"/>
    <property type="evidence" value="ECO:0007669"/>
    <property type="project" value="TreeGrafter"/>
</dbReference>
<dbReference type="PROSITE" id="PS00713">
    <property type="entry name" value="NA_DICARBOXYL_SYMP_1"/>
    <property type="match status" value="1"/>
</dbReference>
<evidence type="ECO:0000256" key="7">
    <source>
        <dbReference type="ARBA" id="ARBA00022989"/>
    </source>
</evidence>
<protein>
    <recommendedName>
        <fullName evidence="9">C4-dicarboxylate transport protein</fullName>
    </recommendedName>
</protein>
<dbReference type="InterPro" id="IPR036458">
    <property type="entry name" value="Na:dicarbo_symporter_sf"/>
</dbReference>
<keyword evidence="11" id="KW-1185">Reference proteome</keyword>
<evidence type="ECO:0000256" key="5">
    <source>
        <dbReference type="ARBA" id="ARBA00022692"/>
    </source>
</evidence>
<evidence type="ECO:0000256" key="3">
    <source>
        <dbReference type="ARBA" id="ARBA00022448"/>
    </source>
</evidence>
<dbReference type="NCBIfam" id="NF002461">
    <property type="entry name" value="PRK01663.1"/>
    <property type="match status" value="1"/>
</dbReference>
<dbReference type="NCBIfam" id="NF009587">
    <property type="entry name" value="PRK13027.1"/>
    <property type="match status" value="1"/>
</dbReference>
<feature type="transmembrane region" description="Helical" evidence="9">
    <location>
        <begin position="12"/>
        <end position="32"/>
    </location>
</feature>
<evidence type="ECO:0000256" key="4">
    <source>
        <dbReference type="ARBA" id="ARBA00022475"/>
    </source>
</evidence>
<evidence type="ECO:0000313" key="10">
    <source>
        <dbReference type="EMBL" id="CDH21456.1"/>
    </source>
</evidence>
<dbReference type="Proteomes" id="UP000028500">
    <property type="component" value="Unassembled WGS sequence"/>
</dbReference>
<dbReference type="FunFam" id="1.10.3860.10:FF:000001">
    <property type="entry name" value="C4-dicarboxylate transport protein"/>
    <property type="match status" value="1"/>
</dbReference>
<reference evidence="10" key="1">
    <citation type="submission" date="2013-07" db="EMBL/GenBank/DDBJ databases">
        <title>Sub-species coevolution in mutualistic symbiosis.</title>
        <authorList>
            <person name="Murfin K."/>
            <person name="Klassen J."/>
            <person name="Lee M."/>
            <person name="Forst S."/>
            <person name="Stock P."/>
            <person name="Goodrich-Blair H."/>
        </authorList>
    </citation>
    <scope>NUCLEOTIDE SEQUENCE [LARGE SCALE GENOMIC DNA]</scope>
    <source>
        <strain evidence="10">Kraussei Quebec</strain>
    </source>
</reference>
<dbReference type="HOGENOM" id="CLU_019375_7_0_6"/>
<dbReference type="InterPro" id="IPR023954">
    <property type="entry name" value="C4_dicarb_transport"/>
</dbReference>
<dbReference type="GO" id="GO:0005886">
    <property type="term" value="C:plasma membrane"/>
    <property type="evidence" value="ECO:0007669"/>
    <property type="project" value="UniProtKB-SubCell"/>
</dbReference>
<keyword evidence="7 9" id="KW-1133">Transmembrane helix</keyword>
<dbReference type="PANTHER" id="PTHR42865:SF1">
    <property type="entry name" value="AEROBIC C4-DICARBOXYLATE TRANSPORT PROTEIN"/>
    <property type="match status" value="1"/>
</dbReference>
<sequence length="446" mass="47570">MDNTSKKKPLYQVLYIQVIFAILLGIALGHFYPDIGESLKPLGDAFIKIVKMIIAPVIFLTVVTGIAGMNNMKAVGSVVGKSMLYFLTFSTLALIIGLIAANIIRPGDGLNISPESLDSSKVIGYVEKAHESSIVGFLMNIIPETVVSPLVNGNILQVLFIAVIFGIALASTGKKGEPILVFLKNFSEPVFKMVGILMKLAPIGAFGAMAFTIGKYGISSIGNLMMLIVTFYMTSLLFIFVVLGAVAKYNGFSIIKLIKYIQDELWLVLGTSSSEAALPSLMRKMENAGCEKSVVGLVIPTGYSFNLDGTNIYMTMAALFIAQATGIELSFTEQISLLLVAMISSKGAAGVTGAGFITLAATLSVVPSLPVAGMALILGIDRFMSECRALTNLVGNACASIVVARWENALDKDKMHQALNGNRQNSVEDISISLSSKKNISPPENK</sequence>
<keyword evidence="3 9" id="KW-0813">Transport</keyword>
<dbReference type="PROSITE" id="PS00714">
    <property type="entry name" value="NA_DICARBOXYL_SYMP_2"/>
    <property type="match status" value="1"/>
</dbReference>
<dbReference type="OrthoDB" id="9766690at2"/>
<comment type="similarity">
    <text evidence="2 9">Belongs to the dicarboxylate/amino acid:cation symporter (DAACS) (TC 2.A.23) family.</text>
</comment>